<name>A0AAD5UNQ8_9APHY</name>
<feature type="compositionally biased region" description="Basic and acidic residues" evidence="1">
    <location>
        <begin position="339"/>
        <end position="363"/>
    </location>
</feature>
<dbReference type="EMBL" id="JANAWD010001505">
    <property type="protein sequence ID" value="KAJ3473214.1"/>
    <property type="molecule type" value="Genomic_DNA"/>
</dbReference>
<feature type="compositionally biased region" description="Low complexity" evidence="1">
    <location>
        <begin position="249"/>
        <end position="260"/>
    </location>
</feature>
<feature type="region of interest" description="Disordered" evidence="1">
    <location>
        <begin position="249"/>
        <end position="286"/>
    </location>
</feature>
<evidence type="ECO:0000313" key="4">
    <source>
        <dbReference type="Proteomes" id="UP001212997"/>
    </source>
</evidence>
<dbReference type="Pfam" id="PF25823">
    <property type="entry name" value="Ams2-SPT21_N"/>
    <property type="match status" value="1"/>
</dbReference>
<evidence type="ECO:0000256" key="1">
    <source>
        <dbReference type="SAM" id="MobiDB-lite"/>
    </source>
</evidence>
<reference evidence="3" key="1">
    <citation type="submission" date="2022-07" db="EMBL/GenBank/DDBJ databases">
        <title>Genome Sequence of Physisporinus lineatus.</title>
        <authorList>
            <person name="Buettner E."/>
        </authorList>
    </citation>
    <scope>NUCLEOTIDE SEQUENCE</scope>
    <source>
        <strain evidence="3">VT162</strain>
    </source>
</reference>
<evidence type="ECO:0000259" key="2">
    <source>
        <dbReference type="Pfam" id="PF25823"/>
    </source>
</evidence>
<dbReference type="InterPro" id="IPR042403">
    <property type="entry name" value="Spt21/Ams2"/>
</dbReference>
<feature type="domain" description="Ams2/SPT21 N-terminal" evidence="2">
    <location>
        <begin position="4"/>
        <end position="83"/>
    </location>
</feature>
<dbReference type="Proteomes" id="UP001212997">
    <property type="component" value="Unassembled WGS sequence"/>
</dbReference>
<dbReference type="InterPro" id="IPR057725">
    <property type="entry name" value="Ams2-SPT21_N"/>
</dbReference>
<protein>
    <recommendedName>
        <fullName evidence="2">Ams2/SPT21 N-terminal domain-containing protein</fullName>
    </recommendedName>
</protein>
<dbReference type="PANTHER" id="PTHR39147">
    <property type="entry name" value="PROTEIN SPT21"/>
    <property type="match status" value="1"/>
</dbReference>
<feature type="compositionally biased region" description="Polar residues" evidence="1">
    <location>
        <begin position="381"/>
        <end position="392"/>
    </location>
</feature>
<feature type="region of interest" description="Disordered" evidence="1">
    <location>
        <begin position="300"/>
        <end position="422"/>
    </location>
</feature>
<feature type="region of interest" description="Disordered" evidence="1">
    <location>
        <begin position="148"/>
        <end position="196"/>
    </location>
</feature>
<evidence type="ECO:0000313" key="3">
    <source>
        <dbReference type="EMBL" id="KAJ3473214.1"/>
    </source>
</evidence>
<accession>A0AAD5UNQ8</accession>
<keyword evidence="4" id="KW-1185">Reference proteome</keyword>
<dbReference type="AlphaFoldDB" id="A0AAD5UNQ8"/>
<comment type="caution">
    <text evidence="3">The sequence shown here is derived from an EMBL/GenBank/DDBJ whole genome shotgun (WGS) entry which is preliminary data.</text>
</comment>
<gene>
    <name evidence="3" type="ORF">NLI96_g13088</name>
</gene>
<proteinExistence type="predicted"/>
<feature type="compositionally biased region" description="Low complexity" evidence="1">
    <location>
        <begin position="270"/>
        <end position="280"/>
    </location>
</feature>
<organism evidence="3 4">
    <name type="scientific">Meripilus lineatus</name>
    <dbReference type="NCBI Taxonomy" id="2056292"/>
    <lineage>
        <taxon>Eukaryota</taxon>
        <taxon>Fungi</taxon>
        <taxon>Dikarya</taxon>
        <taxon>Basidiomycota</taxon>
        <taxon>Agaricomycotina</taxon>
        <taxon>Agaricomycetes</taxon>
        <taxon>Polyporales</taxon>
        <taxon>Meripilaceae</taxon>
        <taxon>Meripilus</taxon>
    </lineage>
</organism>
<dbReference type="PANTHER" id="PTHR39147:SF1">
    <property type="entry name" value="PROTEIN SPT21"/>
    <property type="match status" value="1"/>
</dbReference>
<sequence>MSSTTRLLNIRVLYTINSTPQYILARSIQPYKVDILRVQPSSDIVFGRVSLRDCLDSICRSSPELVPDARRDFSIYLLDPLESHSNAPLLASSHPPSPHHPQGVAIALGLLSWALRDDAPQPQVTGTVSTDGLGNESLEVIFALRETTPVAPPQPRPLQTLVTPVAPPPQLPKQEETTNSTPVLIPPPAPSTSPQHAFLQSILSAIQSAERTPQLLSALALIDQAAPTASQDSPPNLALIEALTSLIQSVSTPSSSQPVRPTTPPRKYFSNASNKSPSKSNSDDEIVVLDKENVNPAAFRSKRKAAEKENSLATPVLPLTSHTSLPALPTHPVTRKRRLSDFMEQREREKEELRKKASNDRRAAKVARKSLPRSRLPPQSDPVTAPTTTTQPEAGPSHRQYRSFISAAPRSSPPRPHGSSRR</sequence>